<dbReference type="Gene3D" id="3.40.50.300">
    <property type="entry name" value="P-loop containing nucleotide triphosphate hydrolases"/>
    <property type="match status" value="1"/>
</dbReference>
<evidence type="ECO:0000256" key="12">
    <source>
        <dbReference type="SAM" id="MobiDB-lite"/>
    </source>
</evidence>
<name>A0A8E2DPQ6_9APHY</name>
<feature type="domain" description="Helicase C-terminal" evidence="14">
    <location>
        <begin position="1354"/>
        <end position="1507"/>
    </location>
</feature>
<feature type="region of interest" description="Disordered" evidence="12">
    <location>
        <begin position="511"/>
        <end position="584"/>
    </location>
</feature>
<dbReference type="InterPro" id="IPR000330">
    <property type="entry name" value="SNF2_N"/>
</dbReference>
<dbReference type="SMART" id="SM00487">
    <property type="entry name" value="DEXDc"/>
    <property type="match status" value="1"/>
</dbReference>
<evidence type="ECO:0000256" key="10">
    <source>
        <dbReference type="ARBA" id="ARBA00023159"/>
    </source>
</evidence>
<dbReference type="PROSITE" id="PS51192">
    <property type="entry name" value="HELICASE_ATP_BIND_1"/>
    <property type="match status" value="1"/>
</dbReference>
<dbReference type="InterPro" id="IPR038718">
    <property type="entry name" value="SNF2-like_sf"/>
</dbReference>
<feature type="compositionally biased region" description="Basic and acidic residues" evidence="12">
    <location>
        <begin position="188"/>
        <end position="198"/>
    </location>
</feature>
<dbReference type="Proteomes" id="UP000250043">
    <property type="component" value="Unassembled WGS sequence"/>
</dbReference>
<dbReference type="Pfam" id="PF00271">
    <property type="entry name" value="Helicase_C"/>
    <property type="match status" value="1"/>
</dbReference>
<dbReference type="OrthoDB" id="372624at2759"/>
<dbReference type="SMART" id="SM00490">
    <property type="entry name" value="HELICc"/>
    <property type="match status" value="1"/>
</dbReference>
<keyword evidence="16" id="KW-1185">Reference proteome</keyword>
<feature type="region of interest" description="Disordered" evidence="12">
    <location>
        <begin position="90"/>
        <end position="279"/>
    </location>
</feature>
<proteinExistence type="inferred from homology"/>
<dbReference type="SUPFAM" id="SSF52540">
    <property type="entry name" value="P-loop containing nucleoside triphosphate hydrolases"/>
    <property type="match status" value="2"/>
</dbReference>
<comment type="similarity">
    <text evidence="2">Belongs to the SNF2/RAD54 helicase family. SWR1 subfamily.</text>
</comment>
<organism evidence="15 16">
    <name type="scientific">Obba rivulosa</name>
    <dbReference type="NCBI Taxonomy" id="1052685"/>
    <lineage>
        <taxon>Eukaryota</taxon>
        <taxon>Fungi</taxon>
        <taxon>Dikarya</taxon>
        <taxon>Basidiomycota</taxon>
        <taxon>Agaricomycotina</taxon>
        <taxon>Agaricomycetes</taxon>
        <taxon>Polyporales</taxon>
        <taxon>Gelatoporiaceae</taxon>
        <taxon>Obba</taxon>
    </lineage>
</organism>
<feature type="region of interest" description="Disordered" evidence="12">
    <location>
        <begin position="725"/>
        <end position="773"/>
    </location>
</feature>
<evidence type="ECO:0000259" key="13">
    <source>
        <dbReference type="PROSITE" id="PS51192"/>
    </source>
</evidence>
<dbReference type="InterPro" id="IPR014001">
    <property type="entry name" value="Helicase_ATP-bd"/>
</dbReference>
<dbReference type="GO" id="GO:0000812">
    <property type="term" value="C:Swr1 complex"/>
    <property type="evidence" value="ECO:0007669"/>
    <property type="project" value="TreeGrafter"/>
</dbReference>
<evidence type="ECO:0000256" key="5">
    <source>
        <dbReference type="ARBA" id="ARBA00022801"/>
    </source>
</evidence>
<dbReference type="Pfam" id="PF00176">
    <property type="entry name" value="SNF2-rel_dom"/>
    <property type="match status" value="1"/>
</dbReference>
<accession>A0A8E2DPQ6</accession>
<evidence type="ECO:0000256" key="11">
    <source>
        <dbReference type="ARBA" id="ARBA00023242"/>
    </source>
</evidence>
<dbReference type="PANTHER" id="PTHR45685">
    <property type="entry name" value="HELICASE SRCAP-RELATED"/>
    <property type="match status" value="1"/>
</dbReference>
<keyword evidence="6" id="KW-0347">Helicase</keyword>
<dbReference type="GO" id="GO:0003678">
    <property type="term" value="F:DNA helicase activity"/>
    <property type="evidence" value="ECO:0007669"/>
    <property type="project" value="UniProtKB-EC"/>
</dbReference>
<keyword evidence="9" id="KW-0238">DNA-binding</keyword>
<dbReference type="GO" id="GO:0003677">
    <property type="term" value="F:DNA binding"/>
    <property type="evidence" value="ECO:0007669"/>
    <property type="project" value="UniProtKB-KW"/>
</dbReference>
<evidence type="ECO:0000256" key="3">
    <source>
        <dbReference type="ARBA" id="ARBA00012551"/>
    </source>
</evidence>
<dbReference type="InterPro" id="IPR049730">
    <property type="entry name" value="SNF2/RAD54-like_C"/>
</dbReference>
<dbReference type="PROSITE" id="PS51194">
    <property type="entry name" value="HELICASE_CTER"/>
    <property type="match status" value="1"/>
</dbReference>
<reference evidence="15 16" key="1">
    <citation type="submission" date="2016-07" db="EMBL/GenBank/DDBJ databases">
        <title>Draft genome of the white-rot fungus Obba rivulosa 3A-2.</title>
        <authorList>
            <consortium name="DOE Joint Genome Institute"/>
            <person name="Miettinen O."/>
            <person name="Riley R."/>
            <person name="Acob R."/>
            <person name="Barry K."/>
            <person name="Cullen D."/>
            <person name="De Vries R."/>
            <person name="Hainaut M."/>
            <person name="Hatakka A."/>
            <person name="Henrissat B."/>
            <person name="Hilden K."/>
            <person name="Kuo R."/>
            <person name="Labutti K."/>
            <person name="Lipzen A."/>
            <person name="Makela M.R."/>
            <person name="Sandor L."/>
            <person name="Spatafora J.W."/>
            <person name="Grigoriev I.V."/>
            <person name="Hibbett D.S."/>
        </authorList>
    </citation>
    <scope>NUCLEOTIDE SEQUENCE [LARGE SCALE GENOMIC DNA]</scope>
    <source>
        <strain evidence="15 16">3A-2</strain>
    </source>
</reference>
<comment type="subcellular location">
    <subcellularLocation>
        <location evidence="1">Nucleus</location>
    </subcellularLocation>
</comment>
<dbReference type="GO" id="GO:0016887">
    <property type="term" value="F:ATP hydrolysis activity"/>
    <property type="evidence" value="ECO:0007669"/>
    <property type="project" value="TreeGrafter"/>
</dbReference>
<feature type="compositionally biased region" description="Acidic residues" evidence="12">
    <location>
        <begin position="1591"/>
        <end position="1605"/>
    </location>
</feature>
<evidence type="ECO:0000256" key="2">
    <source>
        <dbReference type="ARBA" id="ARBA00009220"/>
    </source>
</evidence>
<dbReference type="FunFam" id="3.40.50.10810:FF:000005">
    <property type="entry name" value="Photoperiod-independent early flowering 1"/>
    <property type="match status" value="1"/>
</dbReference>
<evidence type="ECO:0000256" key="7">
    <source>
        <dbReference type="ARBA" id="ARBA00022840"/>
    </source>
</evidence>
<dbReference type="GO" id="GO:0042393">
    <property type="term" value="F:histone binding"/>
    <property type="evidence" value="ECO:0007669"/>
    <property type="project" value="TreeGrafter"/>
</dbReference>
<keyword evidence="5" id="KW-0378">Hydrolase</keyword>
<evidence type="ECO:0000256" key="9">
    <source>
        <dbReference type="ARBA" id="ARBA00023125"/>
    </source>
</evidence>
<dbReference type="InterPro" id="IPR001650">
    <property type="entry name" value="Helicase_C-like"/>
</dbReference>
<dbReference type="GO" id="GO:0006338">
    <property type="term" value="P:chromatin remodeling"/>
    <property type="evidence" value="ECO:0007669"/>
    <property type="project" value="TreeGrafter"/>
</dbReference>
<dbReference type="EC" id="3.6.4.12" evidence="3"/>
<feature type="region of interest" description="Disordered" evidence="12">
    <location>
        <begin position="1566"/>
        <end position="1608"/>
    </location>
</feature>
<dbReference type="CDD" id="cd18793">
    <property type="entry name" value="SF2_C_SNF"/>
    <property type="match status" value="1"/>
</dbReference>
<keyword evidence="4" id="KW-0547">Nucleotide-binding</keyword>
<evidence type="ECO:0000256" key="4">
    <source>
        <dbReference type="ARBA" id="ARBA00022741"/>
    </source>
</evidence>
<dbReference type="PANTHER" id="PTHR45685:SF1">
    <property type="entry name" value="HELICASE SRCAP"/>
    <property type="match status" value="1"/>
</dbReference>
<evidence type="ECO:0000313" key="15">
    <source>
        <dbReference type="EMBL" id="OCH93493.1"/>
    </source>
</evidence>
<evidence type="ECO:0000256" key="1">
    <source>
        <dbReference type="ARBA" id="ARBA00004123"/>
    </source>
</evidence>
<gene>
    <name evidence="15" type="ORF">OBBRIDRAFT_306276</name>
</gene>
<keyword evidence="7" id="KW-0067">ATP-binding</keyword>
<evidence type="ECO:0000259" key="14">
    <source>
        <dbReference type="PROSITE" id="PS51194"/>
    </source>
</evidence>
<feature type="compositionally biased region" description="Low complexity" evidence="12">
    <location>
        <begin position="557"/>
        <end position="578"/>
    </location>
</feature>
<evidence type="ECO:0000256" key="6">
    <source>
        <dbReference type="ARBA" id="ARBA00022806"/>
    </source>
</evidence>
<dbReference type="InterPro" id="IPR050520">
    <property type="entry name" value="INO80/SWR1_helicase"/>
</dbReference>
<dbReference type="EMBL" id="KV722354">
    <property type="protein sequence ID" value="OCH93493.1"/>
    <property type="molecule type" value="Genomic_DNA"/>
</dbReference>
<keyword evidence="8" id="KW-0156">Chromatin regulator</keyword>
<evidence type="ECO:0000256" key="8">
    <source>
        <dbReference type="ARBA" id="ARBA00022853"/>
    </source>
</evidence>
<dbReference type="GO" id="GO:0005524">
    <property type="term" value="F:ATP binding"/>
    <property type="evidence" value="ECO:0007669"/>
    <property type="project" value="UniProtKB-KW"/>
</dbReference>
<dbReference type="InterPro" id="IPR027417">
    <property type="entry name" value="P-loop_NTPase"/>
</dbReference>
<feature type="domain" description="Helicase ATP-binding" evidence="13">
    <location>
        <begin position="834"/>
        <end position="999"/>
    </location>
</feature>
<protein>
    <recommendedName>
        <fullName evidence="3">DNA helicase</fullName>
        <ecNumber evidence="3">3.6.4.12</ecNumber>
    </recommendedName>
</protein>
<keyword evidence="11" id="KW-0539">Nucleus</keyword>
<sequence>MARHSLLTHGTDARDTSRVDSVRTAWIEERKARLDSIFSTHDSLVREAFHLEKFVTLLSYDPKAAKEDKSVVFQEYQAHHDLLLEQSSAVAGPSRRTRKAHTERLQLLKAPSVTAPLTTSSKRKRKTNQEPENPFWSILAASKSTSALVSRRGKGKGRMAEDEQPGEAKGAADVLSGSTPHSARGRQQKRERPVDETSHISGHLPATKKRKLAPKNASYSGADPNGSVVRGLGPVMHPESVSTVPSKRSSGRLRNAQQESAALDSSPERASPSKNSVKRIRLIVRRPLPALSHPRQKPPPPRYGGSVAALLSSYTTLDDKDVDIETLEQKARKDAAFWDKVDSLRRQGRLYFTARDFSADTGSDSRNGSSLPPPSDTWAHIVEEIQSPSLVRPPDGRVIISQIVSKVRAYWDVQTVKEDKIRAQEEKRLRALAKTTMKLVIAEWKKAVHHIREQHRLKREEEERRRGHQHLDAILDQSGQILEAQQAELSKAASRSRSSSVAASLHHWASVTPESDVDSDNASGTNVDSDDTSSDSQSDRDADEEIVDSSFLLGDISGPTSGRTSPTPTPSRSPSMMSIDTPESAPGQNLKLANGAVHSGFTDGGTTDAFAEKQLTRTLSSPVLSPPLLTPPGSQQHIVESNMDSFAMRAANGAAFFDSEFTKSPSNDNMELLYPDGVSDDHLELPYPDHDDTSFDDRAPPADSLDELFPSLHEAIGDVGSASQLREDVSNPGLPAEEVVDSQQRANATDRAISEPPDVGDNLPKHDAEDEPATPHEAIAEAEEEVEEDESIPHYLRPYAVTPVEWDPQSKVKAPFLLRGTLRPYQQAGLEWLASIHANNLNAILADEMGLGKTIQTIALLAHLACDRGIWGPHLIIVPTSVLLNWEMEFKKFLPGFKVLSYHGTTKRRKELRQGWNNKYHFNVCVTSYALASRDAHVFKRKPWYYMILDEAHMIKNFKSQRWNTLLMFRSFRRLLLTGTPLQNNLTELWALLQFLMSGTNFANLKEFGEWFSNPVEKAIEMGTIDDETQQRVAKLHTVLRPYLLRRLKRDVEKELPRKFEHLVMCYLSKRQRFLYDEFMARAETRHDLQSGMYHKIANILMQLRKVVNHPDLFEVRPILTSFAMERSAIADYEIKELLIRRQLLHRADEDLVNLDILGLQFIHRQNTSLIAAAETHRLDGTSHLPLITELPGEPPPRDTRSVKGFTKYRAWQQRAASIARWSQIGYLNRLRCNHRPILSRETIDLVKRFYRPLRPLYNMDRTMPYMDTVKRTHAAIRTYSEREEDMADIINRFAFVTPAVITRDLPRIALSGLKEESLATLQDPNFDAILHRASVKLQIAFPDPLLLQYDCGKLQELARLLRERKAGGHRVLIFTQMTRILDILEIFLNFHGYLYLRLDGATKIEDRQYITERFNSDSRIFCFISSSRSGGVGINLTGADTVIFYDSDFNPQMDRQCEDRAHRIGQIRDVHIYRFVSQHTVEEALLRKANQKRSLDDLVIQKGEFDWRSLFHDENALTKALGEVEDTEDARAAAIAAREEFALEGANEADFGWEAGAESNITDVRVEGETPEIQKGSVTPQPDTRTPEEPQIEEDQEDEEDEEGGTIADYMLSFVQSDVDFFAEWRL</sequence>
<keyword evidence="10" id="KW-0010">Activator</keyword>
<dbReference type="Gene3D" id="3.40.50.10810">
    <property type="entry name" value="Tandem AAA-ATPase domain"/>
    <property type="match status" value="1"/>
</dbReference>
<evidence type="ECO:0000313" key="16">
    <source>
        <dbReference type="Proteomes" id="UP000250043"/>
    </source>
</evidence>